<organism evidence="8 9">
    <name type="scientific">Candidatus Eubacterium faecale</name>
    <dbReference type="NCBI Taxonomy" id="2838568"/>
    <lineage>
        <taxon>Bacteria</taxon>
        <taxon>Bacillati</taxon>
        <taxon>Bacillota</taxon>
        <taxon>Clostridia</taxon>
        <taxon>Eubacteriales</taxon>
        <taxon>Eubacteriaceae</taxon>
        <taxon>Eubacterium</taxon>
    </lineage>
</organism>
<evidence type="ECO:0000259" key="7">
    <source>
        <dbReference type="Pfam" id="PF10035"/>
    </source>
</evidence>
<keyword evidence="3 6" id="KW-0812">Transmembrane</keyword>
<dbReference type="EMBL" id="DWXN01000012">
    <property type="protein sequence ID" value="HJB75330.1"/>
    <property type="molecule type" value="Genomic_DNA"/>
</dbReference>
<keyword evidence="4 6" id="KW-1133">Transmembrane helix</keyword>
<dbReference type="AlphaFoldDB" id="A0A9D2SAB5"/>
<evidence type="ECO:0000313" key="9">
    <source>
        <dbReference type="Proteomes" id="UP000823877"/>
    </source>
</evidence>
<dbReference type="CDD" id="cd16380">
    <property type="entry name" value="YitT_C"/>
    <property type="match status" value="1"/>
</dbReference>
<keyword evidence="5 6" id="KW-0472">Membrane</keyword>
<dbReference type="InterPro" id="IPR015867">
    <property type="entry name" value="N-reg_PII/ATP_PRibTrfase_C"/>
</dbReference>
<protein>
    <submittedName>
        <fullName evidence="8">YitT family protein</fullName>
    </submittedName>
</protein>
<evidence type="ECO:0000256" key="3">
    <source>
        <dbReference type="ARBA" id="ARBA00022692"/>
    </source>
</evidence>
<dbReference type="Proteomes" id="UP000823877">
    <property type="component" value="Unassembled WGS sequence"/>
</dbReference>
<feature type="transmembrane region" description="Helical" evidence="6">
    <location>
        <begin position="191"/>
        <end position="210"/>
    </location>
</feature>
<reference evidence="8" key="1">
    <citation type="journal article" date="2021" name="PeerJ">
        <title>Extensive microbial diversity within the chicken gut microbiome revealed by metagenomics and culture.</title>
        <authorList>
            <person name="Gilroy R."/>
            <person name="Ravi A."/>
            <person name="Getino M."/>
            <person name="Pursley I."/>
            <person name="Horton D.L."/>
            <person name="Alikhan N.F."/>
            <person name="Baker D."/>
            <person name="Gharbi K."/>
            <person name="Hall N."/>
            <person name="Watson M."/>
            <person name="Adriaenssens E.M."/>
            <person name="Foster-Nyarko E."/>
            <person name="Jarju S."/>
            <person name="Secka A."/>
            <person name="Antonio M."/>
            <person name="Oren A."/>
            <person name="Chaudhuri R.R."/>
            <person name="La Ragione R."/>
            <person name="Hildebrand F."/>
            <person name="Pallen M.J."/>
        </authorList>
    </citation>
    <scope>NUCLEOTIDE SEQUENCE</scope>
    <source>
        <strain evidence="8">CHK188-16595</strain>
    </source>
</reference>
<name>A0A9D2SAB5_9FIRM</name>
<dbReference type="Pfam" id="PF10035">
    <property type="entry name" value="DUF2179"/>
    <property type="match status" value="1"/>
</dbReference>
<comment type="subcellular location">
    <subcellularLocation>
        <location evidence="1">Cell membrane</location>
        <topology evidence="1">Multi-pass membrane protein</topology>
    </subcellularLocation>
</comment>
<evidence type="ECO:0000256" key="5">
    <source>
        <dbReference type="ARBA" id="ARBA00023136"/>
    </source>
</evidence>
<dbReference type="Gene3D" id="3.30.70.120">
    <property type="match status" value="1"/>
</dbReference>
<sequence>MKEENKFIKELKKIKFSNFVFLFIAGIINSIGVTLFLAPASLYDSGISGTSMLFWQLTPDQFTLSLFLVVLNIPLFLIGLKKQGINFTIYSIFTVIIYSVSSYIINYILPIDNMSASPFAGHDLLLCAIFGGLISGIGSGLAIRHGGAMDGIEVLAVIFSKKIGITVGTFVMAYNVILYICVGLLTNSYILPLYSIIAYTAGLKAVDFIVEGLDKTKAAMIITAEEEKVCQALSEQFGHGITQLNATGYYEKQKLCAVYFVVNRFQIPKLKSIVKETDPGAFVTITEVSDFMGSSIKKN</sequence>
<feature type="transmembrane region" description="Helical" evidence="6">
    <location>
        <begin position="163"/>
        <end position="185"/>
    </location>
</feature>
<feature type="transmembrane region" description="Helical" evidence="6">
    <location>
        <begin position="121"/>
        <end position="143"/>
    </location>
</feature>
<dbReference type="InterPro" id="IPR051461">
    <property type="entry name" value="UPF0750_membrane"/>
</dbReference>
<dbReference type="Pfam" id="PF02588">
    <property type="entry name" value="YitT_membrane"/>
    <property type="match status" value="1"/>
</dbReference>
<dbReference type="PIRSF" id="PIRSF006483">
    <property type="entry name" value="Membrane_protein_YitT"/>
    <property type="match status" value="1"/>
</dbReference>
<evidence type="ECO:0000313" key="8">
    <source>
        <dbReference type="EMBL" id="HJB75330.1"/>
    </source>
</evidence>
<gene>
    <name evidence="8" type="ORF">IAA37_06610</name>
</gene>
<feature type="transmembrane region" description="Helical" evidence="6">
    <location>
        <begin position="87"/>
        <end position="109"/>
    </location>
</feature>
<evidence type="ECO:0000256" key="2">
    <source>
        <dbReference type="ARBA" id="ARBA00022475"/>
    </source>
</evidence>
<dbReference type="InterPro" id="IPR019264">
    <property type="entry name" value="DUF2179"/>
</dbReference>
<keyword evidence="2" id="KW-1003">Cell membrane</keyword>
<dbReference type="InterPro" id="IPR003740">
    <property type="entry name" value="YitT"/>
</dbReference>
<accession>A0A9D2SAB5</accession>
<feature type="transmembrane region" description="Helical" evidence="6">
    <location>
        <begin position="62"/>
        <end position="80"/>
    </location>
</feature>
<evidence type="ECO:0000256" key="6">
    <source>
        <dbReference type="SAM" id="Phobius"/>
    </source>
</evidence>
<feature type="domain" description="DUF2179" evidence="7">
    <location>
        <begin position="239"/>
        <end position="293"/>
    </location>
</feature>
<proteinExistence type="predicted"/>
<comment type="caution">
    <text evidence="8">The sequence shown here is derived from an EMBL/GenBank/DDBJ whole genome shotgun (WGS) entry which is preliminary data.</text>
</comment>
<evidence type="ECO:0000256" key="1">
    <source>
        <dbReference type="ARBA" id="ARBA00004651"/>
    </source>
</evidence>
<evidence type="ECO:0000256" key="4">
    <source>
        <dbReference type="ARBA" id="ARBA00022989"/>
    </source>
</evidence>
<dbReference type="PANTHER" id="PTHR33545">
    <property type="entry name" value="UPF0750 MEMBRANE PROTEIN YITT-RELATED"/>
    <property type="match status" value="1"/>
</dbReference>
<dbReference type="GO" id="GO:0005886">
    <property type="term" value="C:plasma membrane"/>
    <property type="evidence" value="ECO:0007669"/>
    <property type="project" value="UniProtKB-SubCell"/>
</dbReference>
<feature type="transmembrane region" description="Helical" evidence="6">
    <location>
        <begin position="20"/>
        <end position="42"/>
    </location>
</feature>
<dbReference type="PANTHER" id="PTHR33545:SF3">
    <property type="entry name" value="UPF0750 MEMBRANE PROTEIN YQFU"/>
    <property type="match status" value="1"/>
</dbReference>
<reference evidence="8" key="2">
    <citation type="submission" date="2021-04" db="EMBL/GenBank/DDBJ databases">
        <authorList>
            <person name="Gilroy R."/>
        </authorList>
    </citation>
    <scope>NUCLEOTIDE SEQUENCE</scope>
    <source>
        <strain evidence="8">CHK188-16595</strain>
    </source>
</reference>